<proteinExistence type="predicted"/>
<feature type="transmembrane region" description="Helical" evidence="6">
    <location>
        <begin position="400"/>
        <end position="419"/>
    </location>
</feature>
<feature type="transmembrane region" description="Helical" evidence="6">
    <location>
        <begin position="124"/>
        <end position="143"/>
    </location>
</feature>
<evidence type="ECO:0000256" key="2">
    <source>
        <dbReference type="ARBA" id="ARBA00022692"/>
    </source>
</evidence>
<feature type="compositionally biased region" description="Polar residues" evidence="5">
    <location>
        <begin position="17"/>
        <end position="42"/>
    </location>
</feature>
<dbReference type="GO" id="GO:0005886">
    <property type="term" value="C:plasma membrane"/>
    <property type="evidence" value="ECO:0007669"/>
    <property type="project" value="TreeGrafter"/>
</dbReference>
<accession>A0AAN8EJC2</accession>
<evidence type="ECO:0000313" key="8">
    <source>
        <dbReference type="EMBL" id="KAK5952733.1"/>
    </source>
</evidence>
<dbReference type="Pfam" id="PF07690">
    <property type="entry name" value="MFS_1"/>
    <property type="match status" value="1"/>
</dbReference>
<evidence type="ECO:0000256" key="3">
    <source>
        <dbReference type="ARBA" id="ARBA00022989"/>
    </source>
</evidence>
<keyword evidence="3 6" id="KW-1133">Transmembrane helix</keyword>
<feature type="transmembrane region" description="Helical" evidence="6">
    <location>
        <begin position="321"/>
        <end position="340"/>
    </location>
</feature>
<dbReference type="GO" id="GO:0022857">
    <property type="term" value="F:transmembrane transporter activity"/>
    <property type="evidence" value="ECO:0007669"/>
    <property type="project" value="InterPro"/>
</dbReference>
<dbReference type="AlphaFoldDB" id="A0AAN8EJC2"/>
<dbReference type="PANTHER" id="PTHR23502:SF47">
    <property type="entry name" value="MAJOR FACILITATOR SUPERFAMILY (MFS) PROFILE DOMAIN-CONTAINING PROTEIN-RELATED"/>
    <property type="match status" value="1"/>
</dbReference>
<name>A0AAN8EJC2_9EURO</name>
<evidence type="ECO:0000256" key="5">
    <source>
        <dbReference type="SAM" id="MobiDB-lite"/>
    </source>
</evidence>
<feature type="transmembrane region" description="Helical" evidence="6">
    <location>
        <begin position="360"/>
        <end position="379"/>
    </location>
</feature>
<dbReference type="InterPro" id="IPR036259">
    <property type="entry name" value="MFS_trans_sf"/>
</dbReference>
<comment type="subcellular location">
    <subcellularLocation>
        <location evidence="1">Membrane</location>
        <topology evidence="1">Multi-pass membrane protein</topology>
    </subcellularLocation>
</comment>
<feature type="transmembrane region" description="Helical" evidence="6">
    <location>
        <begin position="425"/>
        <end position="446"/>
    </location>
</feature>
<dbReference type="Gene3D" id="1.20.1250.20">
    <property type="entry name" value="MFS general substrate transporter like domains"/>
    <property type="match status" value="1"/>
</dbReference>
<dbReference type="SUPFAM" id="SSF103473">
    <property type="entry name" value="MFS general substrate transporter"/>
    <property type="match status" value="1"/>
</dbReference>
<feature type="transmembrane region" description="Helical" evidence="6">
    <location>
        <begin position="88"/>
        <end position="112"/>
    </location>
</feature>
<evidence type="ECO:0000256" key="1">
    <source>
        <dbReference type="ARBA" id="ARBA00004141"/>
    </source>
</evidence>
<dbReference type="PROSITE" id="PS50850">
    <property type="entry name" value="MFS"/>
    <property type="match status" value="1"/>
</dbReference>
<evidence type="ECO:0000259" key="7">
    <source>
        <dbReference type="PROSITE" id="PS50850"/>
    </source>
</evidence>
<reference evidence="8 9" key="1">
    <citation type="submission" date="2022-12" db="EMBL/GenBank/DDBJ databases">
        <title>Genomic features and morphological characterization of a novel Knufia sp. strain isolated from spacecraft assembly facility.</title>
        <authorList>
            <person name="Teixeira M."/>
            <person name="Chander A.M."/>
            <person name="Stajich J.E."/>
            <person name="Venkateswaran K."/>
        </authorList>
    </citation>
    <scope>NUCLEOTIDE SEQUENCE [LARGE SCALE GENOMIC DNA]</scope>
    <source>
        <strain evidence="8 9">FJI-L2-BK-P2</strain>
    </source>
</reference>
<dbReference type="FunFam" id="1.20.1250.20:FF:000011">
    <property type="entry name" value="MFS multidrug transporter, putative"/>
    <property type="match status" value="1"/>
</dbReference>
<protein>
    <recommendedName>
        <fullName evidence="7">Major facilitator superfamily (MFS) profile domain-containing protein</fullName>
    </recommendedName>
</protein>
<keyword evidence="9" id="KW-1185">Reference proteome</keyword>
<gene>
    <name evidence="8" type="ORF">OHC33_006326</name>
</gene>
<dbReference type="EMBL" id="JAKLMC020000014">
    <property type="protein sequence ID" value="KAK5952733.1"/>
    <property type="molecule type" value="Genomic_DNA"/>
</dbReference>
<dbReference type="CDD" id="cd17323">
    <property type="entry name" value="MFS_Tpo1_MDR_like"/>
    <property type="match status" value="1"/>
</dbReference>
<sequence length="529" mass="57470">MELQASTDDRADPHAQRISSNARSSNDGQNPRGSNPSSSLNEPINEPDVEKHAPAQPADTSTSRPDLVEFDGPDDPGNPKNWSRKKRWIITISGSMLTFTVTFSSSIFSVAINPVAEQYHISQVTSTLGVSLFLCGFILGPCVFGPVSEAYGRRLPLLSGYAVFAIFQIPVAVAQNVETIMLGRFLGGFAASSPLAVVGGLLADIWDPIDRAYAICAFASGGFSGPVAGPIVGGFIVDSYLGWRWTAWITLILAVVVGVIGLFAIPETSAPRILQHRARKLRFETGNWALHAKADENPITRKTIVSVYLVRPFIMLVQEPILALITAYMSFIYGILYLLFEAYPVSFQEQRGWNAGIGSLPFLPFLVGIALGAAGIAYSTKTNFTRAYVKYGKTVPEERLPPMIVGAIILPIGLFWYAWTSSPNITWVPQVLSSALLGGGCMVAFWQGMNYMIDCYGFYSNSAIAVNTFIRSIAGAAFPLFAHDMYESLGVAWATSVLGFLCVAFAPVPILFYYYGARIRAKSRFTPTG</sequence>
<dbReference type="InterPro" id="IPR020846">
    <property type="entry name" value="MFS_dom"/>
</dbReference>
<feature type="transmembrane region" description="Helical" evidence="6">
    <location>
        <begin position="155"/>
        <end position="173"/>
    </location>
</feature>
<evidence type="ECO:0000256" key="4">
    <source>
        <dbReference type="ARBA" id="ARBA00023136"/>
    </source>
</evidence>
<evidence type="ECO:0000256" key="6">
    <source>
        <dbReference type="SAM" id="Phobius"/>
    </source>
</evidence>
<keyword evidence="4 6" id="KW-0472">Membrane</keyword>
<keyword evidence="2 6" id="KW-0812">Transmembrane</keyword>
<feature type="transmembrane region" description="Helical" evidence="6">
    <location>
        <begin position="213"/>
        <end position="237"/>
    </location>
</feature>
<feature type="transmembrane region" description="Helical" evidence="6">
    <location>
        <begin position="458"/>
        <end position="481"/>
    </location>
</feature>
<dbReference type="PANTHER" id="PTHR23502">
    <property type="entry name" value="MAJOR FACILITATOR SUPERFAMILY"/>
    <property type="match status" value="1"/>
</dbReference>
<feature type="transmembrane region" description="Helical" evidence="6">
    <location>
        <begin position="493"/>
        <end position="515"/>
    </location>
</feature>
<feature type="region of interest" description="Disordered" evidence="5">
    <location>
        <begin position="1"/>
        <end position="82"/>
    </location>
</feature>
<organism evidence="8 9">
    <name type="scientific">Knufia fluminis</name>
    <dbReference type="NCBI Taxonomy" id="191047"/>
    <lineage>
        <taxon>Eukaryota</taxon>
        <taxon>Fungi</taxon>
        <taxon>Dikarya</taxon>
        <taxon>Ascomycota</taxon>
        <taxon>Pezizomycotina</taxon>
        <taxon>Eurotiomycetes</taxon>
        <taxon>Chaetothyriomycetidae</taxon>
        <taxon>Chaetothyriales</taxon>
        <taxon>Trichomeriaceae</taxon>
        <taxon>Knufia</taxon>
    </lineage>
</organism>
<dbReference type="InterPro" id="IPR011701">
    <property type="entry name" value="MFS"/>
</dbReference>
<dbReference type="Proteomes" id="UP001316803">
    <property type="component" value="Unassembled WGS sequence"/>
</dbReference>
<comment type="caution">
    <text evidence="8">The sequence shown here is derived from an EMBL/GenBank/DDBJ whole genome shotgun (WGS) entry which is preliminary data.</text>
</comment>
<evidence type="ECO:0000313" key="9">
    <source>
        <dbReference type="Proteomes" id="UP001316803"/>
    </source>
</evidence>
<feature type="domain" description="Major facilitator superfamily (MFS) profile" evidence="7">
    <location>
        <begin position="90"/>
        <end position="520"/>
    </location>
</feature>
<feature type="transmembrane region" description="Helical" evidence="6">
    <location>
        <begin position="185"/>
        <end position="206"/>
    </location>
</feature>
<feature type="transmembrane region" description="Helical" evidence="6">
    <location>
        <begin position="243"/>
        <end position="265"/>
    </location>
</feature>